<dbReference type="PANTHER" id="PTHR12126:SF11">
    <property type="entry name" value="NADH DEHYDROGENASE [UBIQUINONE] 1 ALPHA SUBCOMPLEX SUBUNIT 9, MITOCHONDRIAL"/>
    <property type="match status" value="1"/>
</dbReference>
<protein>
    <recommendedName>
        <fullName evidence="1">NAD-dependent epimerase/dehydratase domain-containing protein</fullName>
    </recommendedName>
</protein>
<dbReference type="InterPro" id="IPR051207">
    <property type="entry name" value="ComplexI_NDUFA9_subunit"/>
</dbReference>
<name>A0A6J4S6X2_9ACTN</name>
<dbReference type="PANTHER" id="PTHR12126">
    <property type="entry name" value="NADH-UBIQUINONE OXIDOREDUCTASE 39 KDA SUBUNIT-RELATED"/>
    <property type="match status" value="1"/>
</dbReference>
<dbReference type="AlphaFoldDB" id="A0A6J4S6X2"/>
<reference evidence="2" key="1">
    <citation type="submission" date="2020-02" db="EMBL/GenBank/DDBJ databases">
        <authorList>
            <person name="Meier V. D."/>
        </authorList>
    </citation>
    <scope>NUCLEOTIDE SEQUENCE</scope>
    <source>
        <strain evidence="2">AVDCRST_MAG69</strain>
    </source>
</reference>
<gene>
    <name evidence="2" type="ORF">AVDCRST_MAG69-1165</name>
</gene>
<organism evidence="2">
    <name type="scientific">uncultured Solirubrobacteraceae bacterium</name>
    <dbReference type="NCBI Taxonomy" id="1162706"/>
    <lineage>
        <taxon>Bacteria</taxon>
        <taxon>Bacillati</taxon>
        <taxon>Actinomycetota</taxon>
        <taxon>Thermoleophilia</taxon>
        <taxon>Solirubrobacterales</taxon>
        <taxon>Solirubrobacteraceae</taxon>
        <taxon>environmental samples</taxon>
    </lineage>
</organism>
<dbReference type="Pfam" id="PF01370">
    <property type="entry name" value="Epimerase"/>
    <property type="match status" value="1"/>
</dbReference>
<dbReference type="SUPFAM" id="SSF51735">
    <property type="entry name" value="NAD(P)-binding Rossmann-fold domains"/>
    <property type="match status" value="1"/>
</dbReference>
<accession>A0A6J4S6X2</accession>
<dbReference type="Gene3D" id="3.40.50.720">
    <property type="entry name" value="NAD(P)-binding Rossmann-like Domain"/>
    <property type="match status" value="1"/>
</dbReference>
<dbReference type="EMBL" id="CADCVP010000127">
    <property type="protein sequence ID" value="CAA9487734.1"/>
    <property type="molecule type" value="Genomic_DNA"/>
</dbReference>
<sequence length="311" mass="32889">MRILITGVSGFVGAAVAPHLTRDGHFVRGFARSAERVAASGAPVDELVLGDAVTGAGLDRALDSIDVAYYLMHSMAGTGRDDFAEQELRSAERFAAAARHAGVRRIVFLGGLLPAGASPSRHLASRLAVERELLTAAEESIAFRASIVIGARSRSFRFLVRLVERLPVMALPAWRDNRTQPIDGRDVLSFLVRAADAPASATGRSWDIAGPEAMSYADLIAGIADAMMVSRPTIGLNLTLTPIASVIAAAIAGEDVGLVEPLMESLEHDLLPGDMAAADVFGVRLHSFTAAVERALRDLDDEPADPAFELG</sequence>
<dbReference type="GO" id="GO:0044877">
    <property type="term" value="F:protein-containing complex binding"/>
    <property type="evidence" value="ECO:0007669"/>
    <property type="project" value="TreeGrafter"/>
</dbReference>
<evidence type="ECO:0000259" key="1">
    <source>
        <dbReference type="Pfam" id="PF01370"/>
    </source>
</evidence>
<dbReference type="InterPro" id="IPR001509">
    <property type="entry name" value="Epimerase_deHydtase"/>
</dbReference>
<proteinExistence type="predicted"/>
<dbReference type="InterPro" id="IPR036291">
    <property type="entry name" value="NAD(P)-bd_dom_sf"/>
</dbReference>
<feature type="domain" description="NAD-dependent epimerase/dehydratase" evidence="1">
    <location>
        <begin position="3"/>
        <end position="117"/>
    </location>
</feature>
<evidence type="ECO:0000313" key="2">
    <source>
        <dbReference type="EMBL" id="CAA9487734.1"/>
    </source>
</evidence>